<evidence type="ECO:0000313" key="3">
    <source>
        <dbReference type="Proteomes" id="UP000281406"/>
    </source>
</evidence>
<feature type="compositionally biased region" description="Polar residues" evidence="1">
    <location>
        <begin position="9"/>
        <end position="33"/>
    </location>
</feature>
<sequence>MGAGGETLADSSPSRSLAPQSPEASGRSPQSHGFHSDFAVLTYRMETKTELVSRHHSAHSDTLGQVNQEAGQDTTDPQREATTRSKVPLHVQGQVVRPGETPGERNSKRKGEKQGQAGATEAIKCDQSVHCVTG</sequence>
<name>A0A3N0XMS5_ANAGA</name>
<accession>A0A3N0XMS5</accession>
<feature type="region of interest" description="Disordered" evidence="1">
    <location>
        <begin position="49"/>
        <end position="134"/>
    </location>
</feature>
<gene>
    <name evidence="2" type="ORF">DPX16_7228</name>
</gene>
<reference evidence="2 3" key="1">
    <citation type="submission" date="2018-10" db="EMBL/GenBank/DDBJ databases">
        <title>Genome assembly for a Yunnan-Guizhou Plateau 3E fish, Anabarilius grahami (Regan), and its evolutionary and genetic applications.</title>
        <authorList>
            <person name="Jiang W."/>
        </authorList>
    </citation>
    <scope>NUCLEOTIDE SEQUENCE [LARGE SCALE GENOMIC DNA]</scope>
    <source>
        <strain evidence="2">AG-KIZ</strain>
        <tissue evidence="2">Muscle</tissue>
    </source>
</reference>
<organism evidence="2 3">
    <name type="scientific">Anabarilius grahami</name>
    <name type="common">Kanglang fish</name>
    <name type="synonym">Barilius grahami</name>
    <dbReference type="NCBI Taxonomy" id="495550"/>
    <lineage>
        <taxon>Eukaryota</taxon>
        <taxon>Metazoa</taxon>
        <taxon>Chordata</taxon>
        <taxon>Craniata</taxon>
        <taxon>Vertebrata</taxon>
        <taxon>Euteleostomi</taxon>
        <taxon>Actinopterygii</taxon>
        <taxon>Neopterygii</taxon>
        <taxon>Teleostei</taxon>
        <taxon>Ostariophysi</taxon>
        <taxon>Cypriniformes</taxon>
        <taxon>Xenocyprididae</taxon>
        <taxon>Xenocypridinae</taxon>
        <taxon>Xenocypridinae incertae sedis</taxon>
        <taxon>Anabarilius</taxon>
    </lineage>
</organism>
<dbReference type="AlphaFoldDB" id="A0A3N0XMS5"/>
<keyword evidence="3" id="KW-1185">Reference proteome</keyword>
<evidence type="ECO:0000256" key="1">
    <source>
        <dbReference type="SAM" id="MobiDB-lite"/>
    </source>
</evidence>
<proteinExistence type="predicted"/>
<comment type="caution">
    <text evidence="2">The sequence shown here is derived from an EMBL/GenBank/DDBJ whole genome shotgun (WGS) entry which is preliminary data.</text>
</comment>
<dbReference type="EMBL" id="RJVU01068486">
    <property type="protein sequence ID" value="ROI79340.1"/>
    <property type="molecule type" value="Genomic_DNA"/>
</dbReference>
<feature type="compositionally biased region" description="Polar residues" evidence="1">
    <location>
        <begin position="60"/>
        <end position="75"/>
    </location>
</feature>
<feature type="region of interest" description="Disordered" evidence="1">
    <location>
        <begin position="1"/>
        <end position="34"/>
    </location>
</feature>
<evidence type="ECO:0000313" key="2">
    <source>
        <dbReference type="EMBL" id="ROI79340.1"/>
    </source>
</evidence>
<protein>
    <submittedName>
        <fullName evidence="2">Uncharacterized protein</fullName>
    </submittedName>
</protein>
<dbReference type="Proteomes" id="UP000281406">
    <property type="component" value="Unassembled WGS sequence"/>
</dbReference>